<reference evidence="1 2" key="1">
    <citation type="submission" date="2019-03" db="EMBL/GenBank/DDBJ databases">
        <title>Single cell metagenomics reveals metabolic interactions within the superorganism composed of flagellate Streblomastix strix and complex community of Bacteroidetes bacteria on its surface.</title>
        <authorList>
            <person name="Treitli S.C."/>
            <person name="Kolisko M."/>
            <person name="Husnik F."/>
            <person name="Keeling P."/>
            <person name="Hampl V."/>
        </authorList>
    </citation>
    <scope>NUCLEOTIDE SEQUENCE [LARGE SCALE GENOMIC DNA]</scope>
    <source>
        <strain evidence="1">ST1C</strain>
    </source>
</reference>
<protein>
    <submittedName>
        <fullName evidence="1">Uncharacterized protein</fullName>
    </submittedName>
</protein>
<accession>A0A5J4WAY4</accession>
<organism evidence="1 2">
    <name type="scientific">Streblomastix strix</name>
    <dbReference type="NCBI Taxonomy" id="222440"/>
    <lineage>
        <taxon>Eukaryota</taxon>
        <taxon>Metamonada</taxon>
        <taxon>Preaxostyla</taxon>
        <taxon>Oxymonadida</taxon>
        <taxon>Streblomastigidae</taxon>
        <taxon>Streblomastix</taxon>
    </lineage>
</organism>
<evidence type="ECO:0000313" key="2">
    <source>
        <dbReference type="Proteomes" id="UP000324800"/>
    </source>
</evidence>
<dbReference type="Proteomes" id="UP000324800">
    <property type="component" value="Unassembled WGS sequence"/>
</dbReference>
<dbReference type="EMBL" id="SNRW01002711">
    <property type="protein sequence ID" value="KAA6391940.1"/>
    <property type="molecule type" value="Genomic_DNA"/>
</dbReference>
<dbReference type="AlphaFoldDB" id="A0A5J4WAY4"/>
<sequence length="428" mass="45738">MDTVKTQDSYRLIFLPDQLTPASYALPLTDGTATAGTANEYSRGNHQHPLNITSETSKGDINLGATGISTNYARSDHYYELNADPTSQNKPVKDAREDNKGNYAYYAKSDHAHQLNVDQPITNVPLVNTTAAANGTSDNYCRNDYVHPQSLINTGSLTSTMYIQNGAQATDILLANGDSKPIFDEVGDGFVAVTDKTLQIVQGYFHYGEQLDNDDDESASSQDSHDDDYISKANQGLIISADGTTLSFNGCVIAVTGATNGAALIFDTGGETVTELAVHQYVNEYDAIIAYSLAYIEVSHSFYESLHIAIQLNGPQKVEKPNKIFNVFIQKQSYLVTSAPDSIVQIYAHEQVAVPLAASGALVQCAPSFVSQITGGINKAAGWIAPTLNKVLGTVAGPVSMIHLGVGAAMGKGQRIAGGVDRYVIGPK</sequence>
<evidence type="ECO:0000313" key="1">
    <source>
        <dbReference type="EMBL" id="KAA6391940.1"/>
    </source>
</evidence>
<name>A0A5J4WAY4_9EUKA</name>
<proteinExistence type="predicted"/>
<comment type="caution">
    <text evidence="1">The sequence shown here is derived from an EMBL/GenBank/DDBJ whole genome shotgun (WGS) entry which is preliminary data.</text>
</comment>
<gene>
    <name evidence="1" type="ORF">EZS28_012533</name>
</gene>